<evidence type="ECO:0000256" key="1">
    <source>
        <dbReference type="SAM" id="MobiDB-lite"/>
    </source>
</evidence>
<evidence type="ECO:0000313" key="3">
    <source>
        <dbReference type="Proteomes" id="UP000790347"/>
    </source>
</evidence>
<protein>
    <submittedName>
        <fullName evidence="2">Uncharacterized protein</fullName>
    </submittedName>
</protein>
<evidence type="ECO:0000313" key="2">
    <source>
        <dbReference type="EMBL" id="KAH9506050.1"/>
    </source>
</evidence>
<dbReference type="EMBL" id="ASGP02000005">
    <property type="protein sequence ID" value="KAH9506050.1"/>
    <property type="molecule type" value="Genomic_DNA"/>
</dbReference>
<organism evidence="2 3">
    <name type="scientific">Dermatophagoides farinae</name>
    <name type="common">American house dust mite</name>
    <dbReference type="NCBI Taxonomy" id="6954"/>
    <lineage>
        <taxon>Eukaryota</taxon>
        <taxon>Metazoa</taxon>
        <taxon>Ecdysozoa</taxon>
        <taxon>Arthropoda</taxon>
        <taxon>Chelicerata</taxon>
        <taxon>Arachnida</taxon>
        <taxon>Acari</taxon>
        <taxon>Acariformes</taxon>
        <taxon>Sarcoptiformes</taxon>
        <taxon>Astigmata</taxon>
        <taxon>Psoroptidia</taxon>
        <taxon>Analgoidea</taxon>
        <taxon>Pyroglyphidae</taxon>
        <taxon>Dermatophagoidinae</taxon>
        <taxon>Dermatophagoides</taxon>
    </lineage>
</organism>
<sequence length="77" mass="8909">MSIQSTKISTSVTDITIETTFLYLVKTKITFTKQNKTKQKTQPQRTQPSRVSCTHIHPGSENTLPPRQHYLIIYVKF</sequence>
<feature type="region of interest" description="Disordered" evidence="1">
    <location>
        <begin position="34"/>
        <end position="62"/>
    </location>
</feature>
<reference evidence="2" key="1">
    <citation type="submission" date="2013-05" db="EMBL/GenBank/DDBJ databases">
        <authorList>
            <person name="Yim A.K.Y."/>
            <person name="Chan T.F."/>
            <person name="Ji K.M."/>
            <person name="Liu X.Y."/>
            <person name="Zhou J.W."/>
            <person name="Li R.Q."/>
            <person name="Yang K.Y."/>
            <person name="Li J."/>
            <person name="Li M."/>
            <person name="Law P.T.W."/>
            <person name="Wu Y.L."/>
            <person name="Cai Z.L."/>
            <person name="Qin H."/>
            <person name="Bao Y."/>
            <person name="Leung R.K.K."/>
            <person name="Ng P.K.S."/>
            <person name="Zou J."/>
            <person name="Zhong X.J."/>
            <person name="Ran P.X."/>
            <person name="Zhong N.S."/>
            <person name="Liu Z.G."/>
            <person name="Tsui S.K.W."/>
        </authorList>
    </citation>
    <scope>NUCLEOTIDE SEQUENCE</scope>
    <source>
        <strain evidence="2">Derf</strain>
        <tissue evidence="2">Whole organism</tissue>
    </source>
</reference>
<dbReference type="AlphaFoldDB" id="A0A922KYL3"/>
<dbReference type="Proteomes" id="UP000790347">
    <property type="component" value="Unassembled WGS sequence"/>
</dbReference>
<feature type="compositionally biased region" description="Low complexity" evidence="1">
    <location>
        <begin position="34"/>
        <end position="47"/>
    </location>
</feature>
<proteinExistence type="predicted"/>
<gene>
    <name evidence="2" type="ORF">DERF_010796</name>
</gene>
<reference evidence="2" key="2">
    <citation type="journal article" date="2022" name="Res Sq">
        <title>Comparative Genomics Reveals Insights into the Divergent Evolution of Astigmatic Mites and Household Pest Adaptations.</title>
        <authorList>
            <person name="Xiong Q."/>
            <person name="Wan A.T.-Y."/>
            <person name="Liu X.-Y."/>
            <person name="Fung C.S.-H."/>
            <person name="Xiao X."/>
            <person name="Malainual N."/>
            <person name="Hou J."/>
            <person name="Wang L."/>
            <person name="Wang M."/>
            <person name="Yang K."/>
            <person name="Cui Y."/>
            <person name="Leung E."/>
            <person name="Nong W."/>
            <person name="Shin S.-K."/>
            <person name="Au S."/>
            <person name="Jeong K.Y."/>
            <person name="Chew F.T."/>
            <person name="Hui J."/>
            <person name="Leung T.F."/>
            <person name="Tungtrongchitr A."/>
            <person name="Zhong N."/>
            <person name="Liu Z."/>
            <person name="Tsui S."/>
        </authorList>
    </citation>
    <scope>NUCLEOTIDE SEQUENCE</scope>
    <source>
        <strain evidence="2">Derf</strain>
        <tissue evidence="2">Whole organism</tissue>
    </source>
</reference>
<comment type="caution">
    <text evidence="2">The sequence shown here is derived from an EMBL/GenBank/DDBJ whole genome shotgun (WGS) entry which is preliminary data.</text>
</comment>
<name>A0A922KYL3_DERFA</name>
<keyword evidence="3" id="KW-1185">Reference proteome</keyword>
<accession>A0A922KYL3</accession>